<accession>B3MEY2</accession>
<evidence type="ECO:0000256" key="6">
    <source>
        <dbReference type="ARBA" id="ARBA00023170"/>
    </source>
</evidence>
<feature type="transmembrane region" description="Helical" evidence="8">
    <location>
        <begin position="573"/>
        <end position="591"/>
    </location>
</feature>
<keyword evidence="2" id="KW-1003">Cell membrane</keyword>
<feature type="transmembrane region" description="Helical" evidence="8">
    <location>
        <begin position="776"/>
        <end position="795"/>
    </location>
</feature>
<evidence type="ECO:0000313" key="10">
    <source>
        <dbReference type="Proteomes" id="UP000007801"/>
    </source>
</evidence>
<sequence>MTNSRELETEERLVLLLQRLRLEEDFNTVLVYGKDCIFHSLLEPLKIPSVIVASSSFNFDWNFSSSTLILTCEAAGEIGESQQTLQKLQRSRHLVSIAQETHPESVCRDYNFKEQFNVAMVMPDFYQTDVIYSCRFFQTPNYEAINFFENKPIYIENFRNMKGSSIKSVADPIPPRTITYVDPNTNQLKMMGYLSHLLTTYCEKLNASLEFIDISKMGLKKASVQDIARMAVEGVLDIANGVGSSLQHSTMDTISYPYLLTSYCLMVPKPANVPFNLVYSMIVDPVVLCIILALFWIFSVLLIYTQNLSWRALNVSNLLFNDKSLRGLLGQSFPLRTNPNKHLKLVIFLLCFASVMITTMYESYLQSFFARPPSEPFIRDFPDIANFSHIMSISRIEANILIGSKNVHFSEISKNQLVIYDNWTEYLSLRDSLKTNFIFPVTIDRWECFEEQQKLFEKPTYYLALNLCFTQFMFFSIPLRKYLPHRHLFEDHILRQHEFGLVKFWKARSYFEMVEVGLASLNDLSQKKKPQSLLLEDISRILKVYAGAILISICFFILEILEYGRIFKRICQYGRSIMITTMYTAYLNSLFTHPPYRPLIRSYEGSTDFDWNFSSLTLILICGSNDDKEHNYRTLMKLQGSRRLIFNNDNSQIEEICNNYSTKEQYNIAIMEDNFDKIETIYSCRFFPNTTVEEIGLSTVPETIPYNMVYVMIVDRLVVGIIIVLFGLLTMLLIFSSKFSRQDLSLANVLLNDKSFRGLLGQTFPFPANASKKLRLVFVILCFASIMLTTMYEAYLQSYFTSPPYGPRVESFNDLQKFKQKVAFSGVEMKLLASLNSSRFKKIHDTNRVIFPDWHKFLSVRDSFNTSYGYPVTEDRWTLYEEQQKLFKVPSFYYAKDLCFTQMLFLSFPLRPHMPYRHLFEDHMLSQQEFGLVSYMKSRSFLDMVSLKLAPLKDLSQPKPFSPSLLMDDISVVMKAYLGGIAQFLEMRDKTQVEGELLNFLLRLKLEESYNTVLVYGKDCIFHSLARRLEVAIVLVSSGGTDFDWDFSTLALVLSCGLDAEKEENYRTLMKLQSNKRLIYTEEVIQPESVCRSYAIKDQYNVAIISVNPNNSIVLKACRWFKDPNYEEIDLYSNKQVFINQFRNMHGAPIRSLPDKLAPRSMTYRDPKTNETKAIGYVANLVNNFVQKVNATLVMDLDDVSETIFYGNISKWTQEDRLDVGMSLEPTWRKINLDTFTYPYVGCTYCFMVPLPQSLPYNQIYSEIIDSHVLGVMLLLFCIFSLLLIYSQKKSWRGLNLANLLLNDKCLRGFLGQPYPFPLNSNRQLKLIIFLLCFASLITTTMYQAYLQSFLTTPPPEPMLRSFLDVDNSRYKIALSQVEWDMVHKTEGHMMHIIHKDRLKVFDEFNQFVTLRESFNINYIFPVSDIRWETYREQQKLFARPIFYYSDDFCLTRLTFLTLPIRRYLPYRDLLEAHILSQKEFGLLRHWIDNSFYDMVKLGLTPLEDLSLPEDDGDAIDLDDLSWIFALYFIGLALGCIGFVMEHTWRRYRMFSGT</sequence>
<keyword evidence="5 8" id="KW-0472">Membrane</keyword>
<feature type="transmembrane region" description="Helical" evidence="8">
    <location>
        <begin position="717"/>
        <end position="735"/>
    </location>
</feature>
<dbReference type="SUPFAM" id="SSF53850">
    <property type="entry name" value="Periplasmic binding protein-like II"/>
    <property type="match status" value="1"/>
</dbReference>
<proteinExistence type="predicted"/>
<evidence type="ECO:0000256" key="2">
    <source>
        <dbReference type="ARBA" id="ARBA00022475"/>
    </source>
</evidence>
<reference evidence="9 10" key="1">
    <citation type="journal article" date="2007" name="Nature">
        <title>Evolution of genes and genomes on the Drosophila phylogeny.</title>
        <authorList>
            <consortium name="Drosophila 12 Genomes Consortium"/>
            <person name="Clark A.G."/>
            <person name="Eisen M.B."/>
            <person name="Smith D.R."/>
            <person name="Bergman C.M."/>
            <person name="Oliver B."/>
            <person name="Markow T.A."/>
            <person name="Kaufman T.C."/>
            <person name="Kellis M."/>
            <person name="Gelbart W."/>
            <person name="Iyer V.N."/>
            <person name="Pollard D.A."/>
            <person name="Sackton T.B."/>
            <person name="Larracuente A.M."/>
            <person name="Singh N.D."/>
            <person name="Abad J.P."/>
            <person name="Abt D.N."/>
            <person name="Adryan B."/>
            <person name="Aguade M."/>
            <person name="Akashi H."/>
            <person name="Anderson W.W."/>
            <person name="Aquadro C.F."/>
            <person name="Ardell D.H."/>
            <person name="Arguello R."/>
            <person name="Artieri C.G."/>
            <person name="Barbash D.A."/>
            <person name="Barker D."/>
            <person name="Barsanti P."/>
            <person name="Batterham P."/>
            <person name="Batzoglou S."/>
            <person name="Begun D."/>
            <person name="Bhutkar A."/>
            <person name="Blanco E."/>
            <person name="Bosak S.A."/>
            <person name="Bradley R.K."/>
            <person name="Brand A.D."/>
            <person name="Brent M.R."/>
            <person name="Brooks A.N."/>
            <person name="Brown R.H."/>
            <person name="Butlin R.K."/>
            <person name="Caggese C."/>
            <person name="Calvi B.R."/>
            <person name="Bernardo de Carvalho A."/>
            <person name="Caspi A."/>
            <person name="Castrezana S."/>
            <person name="Celniker S.E."/>
            <person name="Chang J.L."/>
            <person name="Chapple C."/>
            <person name="Chatterji S."/>
            <person name="Chinwalla A."/>
            <person name="Civetta A."/>
            <person name="Clifton S.W."/>
            <person name="Comeron J.M."/>
            <person name="Costello J.C."/>
            <person name="Coyne J.A."/>
            <person name="Daub J."/>
            <person name="David R.G."/>
            <person name="Delcher A.L."/>
            <person name="Delehaunty K."/>
            <person name="Do C.B."/>
            <person name="Ebling H."/>
            <person name="Edwards K."/>
            <person name="Eickbush T."/>
            <person name="Evans J.D."/>
            <person name="Filipski A."/>
            <person name="Findeiss S."/>
            <person name="Freyhult E."/>
            <person name="Fulton L."/>
            <person name="Fulton R."/>
            <person name="Garcia A.C."/>
            <person name="Gardiner A."/>
            <person name="Garfield D.A."/>
            <person name="Garvin B.E."/>
            <person name="Gibson G."/>
            <person name="Gilbert D."/>
            <person name="Gnerre S."/>
            <person name="Godfrey J."/>
            <person name="Good R."/>
            <person name="Gotea V."/>
            <person name="Gravely B."/>
            <person name="Greenberg A.J."/>
            <person name="Griffiths-Jones S."/>
            <person name="Gross S."/>
            <person name="Guigo R."/>
            <person name="Gustafson E.A."/>
            <person name="Haerty W."/>
            <person name="Hahn M.W."/>
            <person name="Halligan D.L."/>
            <person name="Halpern A.L."/>
            <person name="Halter G.M."/>
            <person name="Han M.V."/>
            <person name="Heger A."/>
            <person name="Hillier L."/>
            <person name="Hinrichs A.S."/>
            <person name="Holmes I."/>
            <person name="Hoskins R.A."/>
            <person name="Hubisz M.J."/>
            <person name="Hultmark D."/>
            <person name="Huntley M.A."/>
            <person name="Jaffe D.B."/>
            <person name="Jagadeeshan S."/>
            <person name="Jeck W.R."/>
            <person name="Johnson J."/>
            <person name="Jones C.D."/>
            <person name="Jordan W.C."/>
            <person name="Karpen G.H."/>
            <person name="Kataoka E."/>
            <person name="Keightley P.D."/>
            <person name="Kheradpour P."/>
            <person name="Kirkness E.F."/>
            <person name="Koerich L.B."/>
            <person name="Kristiansen K."/>
            <person name="Kudrna D."/>
            <person name="Kulathinal R.J."/>
            <person name="Kumar S."/>
            <person name="Kwok R."/>
            <person name="Lander E."/>
            <person name="Langley C.H."/>
            <person name="Lapoint R."/>
            <person name="Lazzaro B.P."/>
            <person name="Lee S.J."/>
            <person name="Levesque L."/>
            <person name="Li R."/>
            <person name="Lin C.F."/>
            <person name="Lin M.F."/>
            <person name="Lindblad-Toh K."/>
            <person name="Llopart A."/>
            <person name="Long M."/>
            <person name="Low L."/>
            <person name="Lozovsky E."/>
            <person name="Lu J."/>
            <person name="Luo M."/>
            <person name="Machado C.A."/>
            <person name="Makalowski W."/>
            <person name="Marzo M."/>
            <person name="Matsuda M."/>
            <person name="Matzkin L."/>
            <person name="McAllister B."/>
            <person name="McBride C.S."/>
            <person name="McKernan B."/>
            <person name="McKernan K."/>
            <person name="Mendez-Lago M."/>
            <person name="Minx P."/>
            <person name="Mollenhauer M.U."/>
            <person name="Montooth K."/>
            <person name="Mount S.M."/>
            <person name="Mu X."/>
            <person name="Myers E."/>
            <person name="Negre B."/>
            <person name="Newfeld S."/>
            <person name="Nielsen R."/>
            <person name="Noor M.A."/>
            <person name="O'Grady P."/>
            <person name="Pachter L."/>
            <person name="Papaceit M."/>
            <person name="Parisi M.J."/>
            <person name="Parisi M."/>
            <person name="Parts L."/>
            <person name="Pedersen J.S."/>
            <person name="Pesole G."/>
            <person name="Phillippy A.M."/>
            <person name="Ponting C.P."/>
            <person name="Pop M."/>
            <person name="Porcelli D."/>
            <person name="Powell J.R."/>
            <person name="Prohaska S."/>
            <person name="Pruitt K."/>
            <person name="Puig M."/>
            <person name="Quesneville H."/>
            <person name="Ram K.R."/>
            <person name="Rand D."/>
            <person name="Rasmussen M.D."/>
            <person name="Reed L.K."/>
            <person name="Reenan R."/>
            <person name="Reily A."/>
            <person name="Remington K.A."/>
            <person name="Rieger T.T."/>
            <person name="Ritchie M.G."/>
            <person name="Robin C."/>
            <person name="Rogers Y.H."/>
            <person name="Rohde C."/>
            <person name="Rozas J."/>
            <person name="Rubenfield M.J."/>
            <person name="Ruiz A."/>
            <person name="Russo S."/>
            <person name="Salzberg S.L."/>
            <person name="Sanchez-Gracia A."/>
            <person name="Saranga D.J."/>
            <person name="Sato H."/>
            <person name="Schaeffer S.W."/>
            <person name="Schatz M.C."/>
            <person name="Schlenke T."/>
            <person name="Schwartz R."/>
            <person name="Segarra C."/>
            <person name="Singh R.S."/>
            <person name="Sirot L."/>
            <person name="Sirota M."/>
            <person name="Sisneros N.B."/>
            <person name="Smith C.D."/>
            <person name="Smith T.F."/>
            <person name="Spieth J."/>
            <person name="Stage D.E."/>
            <person name="Stark A."/>
            <person name="Stephan W."/>
            <person name="Strausberg R.L."/>
            <person name="Strempel S."/>
            <person name="Sturgill D."/>
            <person name="Sutton G."/>
            <person name="Sutton G.G."/>
            <person name="Tao W."/>
            <person name="Teichmann S."/>
            <person name="Tobari Y.N."/>
            <person name="Tomimura Y."/>
            <person name="Tsolas J.M."/>
            <person name="Valente V.L."/>
            <person name="Venter E."/>
            <person name="Venter J.C."/>
            <person name="Vicario S."/>
            <person name="Vieira F.G."/>
            <person name="Vilella A.J."/>
            <person name="Villasante A."/>
            <person name="Walenz B."/>
            <person name="Wang J."/>
            <person name="Wasserman M."/>
            <person name="Watts T."/>
            <person name="Wilson D."/>
            <person name="Wilson R.K."/>
            <person name="Wing R.A."/>
            <person name="Wolfner M.F."/>
            <person name="Wong A."/>
            <person name="Wong G.K."/>
            <person name="Wu C.I."/>
            <person name="Wu G."/>
            <person name="Yamamoto D."/>
            <person name="Yang H.P."/>
            <person name="Yang S.P."/>
            <person name="Yorke J.A."/>
            <person name="Yoshida K."/>
            <person name="Zdobnov E."/>
            <person name="Zhang P."/>
            <person name="Zhang Y."/>
            <person name="Zimin A.V."/>
            <person name="Baldwin J."/>
            <person name="Abdouelleil A."/>
            <person name="Abdulkadir J."/>
            <person name="Abebe A."/>
            <person name="Abera B."/>
            <person name="Abreu J."/>
            <person name="Acer S.C."/>
            <person name="Aftuck L."/>
            <person name="Alexander A."/>
            <person name="An P."/>
            <person name="Anderson E."/>
            <person name="Anderson S."/>
            <person name="Arachi H."/>
            <person name="Azer M."/>
            <person name="Bachantsang P."/>
            <person name="Barry A."/>
            <person name="Bayul T."/>
            <person name="Berlin A."/>
            <person name="Bessette D."/>
            <person name="Bloom T."/>
            <person name="Blye J."/>
            <person name="Boguslavskiy L."/>
            <person name="Bonnet C."/>
            <person name="Boukhgalter B."/>
            <person name="Bourzgui I."/>
            <person name="Brown A."/>
            <person name="Cahill P."/>
            <person name="Channer S."/>
            <person name="Cheshatsang Y."/>
            <person name="Chuda L."/>
            <person name="Citroen M."/>
            <person name="Collymore A."/>
            <person name="Cooke P."/>
            <person name="Costello M."/>
            <person name="D'Aco K."/>
            <person name="Daza R."/>
            <person name="De Haan G."/>
            <person name="DeGray S."/>
            <person name="DeMaso C."/>
            <person name="Dhargay N."/>
            <person name="Dooley K."/>
            <person name="Dooley E."/>
            <person name="Doricent M."/>
            <person name="Dorje P."/>
            <person name="Dorjee K."/>
            <person name="Dupes A."/>
            <person name="Elong R."/>
            <person name="Falk J."/>
            <person name="Farina A."/>
            <person name="Faro S."/>
            <person name="Ferguson D."/>
            <person name="Fisher S."/>
            <person name="Foley C.D."/>
            <person name="Franke A."/>
            <person name="Friedrich D."/>
            <person name="Gadbois L."/>
            <person name="Gearin G."/>
            <person name="Gearin C.R."/>
            <person name="Giannoukos G."/>
            <person name="Goode T."/>
            <person name="Graham J."/>
            <person name="Grandbois E."/>
            <person name="Grewal S."/>
            <person name="Gyaltsen K."/>
            <person name="Hafez N."/>
            <person name="Hagos B."/>
            <person name="Hall J."/>
            <person name="Henson C."/>
            <person name="Hollinger A."/>
            <person name="Honan T."/>
            <person name="Huard M.D."/>
            <person name="Hughes L."/>
            <person name="Hurhula B."/>
            <person name="Husby M.E."/>
            <person name="Kamat A."/>
            <person name="Kanga B."/>
            <person name="Kashin S."/>
            <person name="Khazanovich D."/>
            <person name="Kisner P."/>
            <person name="Lance K."/>
            <person name="Lara M."/>
            <person name="Lee W."/>
            <person name="Lennon N."/>
            <person name="Letendre F."/>
            <person name="LeVine R."/>
            <person name="Lipovsky A."/>
            <person name="Liu X."/>
            <person name="Liu J."/>
            <person name="Liu S."/>
            <person name="Lokyitsang T."/>
            <person name="Lokyitsang Y."/>
            <person name="Lubonja R."/>
            <person name="Lui A."/>
            <person name="MacDonald P."/>
            <person name="Magnisalis V."/>
            <person name="Maru K."/>
            <person name="Matthews C."/>
            <person name="McCusker W."/>
            <person name="McDonough S."/>
            <person name="Mehta T."/>
            <person name="Meldrim J."/>
            <person name="Meneus L."/>
            <person name="Mihai O."/>
            <person name="Mihalev A."/>
            <person name="Mihova T."/>
            <person name="Mittelman R."/>
            <person name="Mlenga V."/>
            <person name="Montmayeur A."/>
            <person name="Mulrain L."/>
            <person name="Navidi A."/>
            <person name="Naylor J."/>
            <person name="Negash T."/>
            <person name="Nguyen T."/>
            <person name="Nguyen N."/>
            <person name="Nicol R."/>
            <person name="Norbu C."/>
            <person name="Norbu N."/>
            <person name="Novod N."/>
            <person name="O'Neill B."/>
            <person name="Osman S."/>
            <person name="Markiewicz E."/>
            <person name="Oyono O.L."/>
            <person name="Patti C."/>
            <person name="Phunkhang P."/>
            <person name="Pierre F."/>
            <person name="Priest M."/>
            <person name="Raghuraman S."/>
            <person name="Rege F."/>
            <person name="Reyes R."/>
            <person name="Rise C."/>
            <person name="Rogov P."/>
            <person name="Ross K."/>
            <person name="Ryan E."/>
            <person name="Settipalli S."/>
            <person name="Shea T."/>
            <person name="Sherpa N."/>
            <person name="Shi L."/>
            <person name="Shih D."/>
            <person name="Sparrow T."/>
            <person name="Spaulding J."/>
            <person name="Stalker J."/>
            <person name="Stange-Thomann N."/>
            <person name="Stavropoulos S."/>
            <person name="Stone C."/>
            <person name="Strader C."/>
            <person name="Tesfaye S."/>
            <person name="Thomson T."/>
            <person name="Thoulutsang Y."/>
            <person name="Thoulutsang D."/>
            <person name="Topham K."/>
            <person name="Topping I."/>
            <person name="Tsamla T."/>
            <person name="Vassiliev H."/>
            <person name="Vo A."/>
            <person name="Wangchuk T."/>
            <person name="Wangdi T."/>
            <person name="Weiand M."/>
            <person name="Wilkinson J."/>
            <person name="Wilson A."/>
            <person name="Yadav S."/>
            <person name="Young G."/>
            <person name="Yu Q."/>
            <person name="Zembek L."/>
            <person name="Zhong D."/>
            <person name="Zimmer A."/>
            <person name="Zwirko Z."/>
            <person name="Jaffe D.B."/>
            <person name="Alvarez P."/>
            <person name="Brockman W."/>
            <person name="Butler J."/>
            <person name="Chin C."/>
            <person name="Gnerre S."/>
            <person name="Grabherr M."/>
            <person name="Kleber M."/>
            <person name="Mauceli E."/>
            <person name="MacCallum I."/>
        </authorList>
    </citation>
    <scope>NUCLEOTIDE SEQUENCE [LARGE SCALE GENOMIC DNA]</scope>
    <source>
        <strain evidence="10">Tucson 14024-0371.13</strain>
    </source>
</reference>
<dbReference type="GO" id="GO:0005886">
    <property type="term" value="C:plasma membrane"/>
    <property type="evidence" value="ECO:0007669"/>
    <property type="project" value="UniProtKB-SubCell"/>
</dbReference>
<evidence type="ECO:0000256" key="8">
    <source>
        <dbReference type="SAM" id="Phobius"/>
    </source>
</evidence>
<feature type="transmembrane region" description="Helical" evidence="8">
    <location>
        <begin position="342"/>
        <end position="361"/>
    </location>
</feature>
<protein>
    <recommendedName>
        <fullName evidence="11">Ionotropic glutamate receptor C-terminal domain-containing protein</fullName>
    </recommendedName>
</protein>
<name>B3MEY2_DROAN</name>
<dbReference type="eggNOG" id="ENOG502T9I5">
    <property type="taxonomic scope" value="Eukaryota"/>
</dbReference>
<gene>
    <name evidence="9" type="primary">Dana\GF19827</name>
    <name evidence="9" type="synonym">dana_GLEANR_22233</name>
    <name evidence="9" type="ORF">GF19827</name>
</gene>
<keyword evidence="3 8" id="KW-0812">Transmembrane</keyword>
<comment type="subcellular location">
    <subcellularLocation>
        <location evidence="1">Cell membrane</location>
        <topology evidence="1">Multi-pass membrane protein</topology>
    </subcellularLocation>
</comment>
<dbReference type="PANTHER" id="PTHR42643:SF41">
    <property type="entry name" value="IONOTROPIC RECEPTOR 20A-RELATED"/>
    <property type="match status" value="1"/>
</dbReference>
<evidence type="ECO:0000256" key="4">
    <source>
        <dbReference type="ARBA" id="ARBA00022989"/>
    </source>
</evidence>
<dbReference type="InParanoid" id="B3MEY2"/>
<dbReference type="InterPro" id="IPR052192">
    <property type="entry name" value="Insect_Ionotropic_Sensory_Rcpt"/>
</dbReference>
<keyword evidence="7" id="KW-0325">Glycoprotein</keyword>
<evidence type="ECO:0000256" key="1">
    <source>
        <dbReference type="ARBA" id="ARBA00004651"/>
    </source>
</evidence>
<evidence type="ECO:0000256" key="7">
    <source>
        <dbReference type="ARBA" id="ARBA00023180"/>
    </source>
</evidence>
<dbReference type="STRING" id="7217.B3MEY2"/>
<keyword evidence="4 8" id="KW-1133">Transmembrane helix</keyword>
<dbReference type="HOGENOM" id="CLU_021814_2_1_1"/>
<feature type="transmembrane region" description="Helical" evidence="8">
    <location>
        <begin position="1268"/>
        <end position="1286"/>
    </location>
</feature>
<dbReference type="PANTHER" id="PTHR42643">
    <property type="entry name" value="IONOTROPIC RECEPTOR 20A-RELATED"/>
    <property type="match status" value="1"/>
</dbReference>
<evidence type="ECO:0000256" key="3">
    <source>
        <dbReference type="ARBA" id="ARBA00022692"/>
    </source>
</evidence>
<dbReference type="OrthoDB" id="7851868at2759"/>
<evidence type="ECO:0000256" key="5">
    <source>
        <dbReference type="ARBA" id="ARBA00023136"/>
    </source>
</evidence>
<evidence type="ECO:0000313" key="9">
    <source>
        <dbReference type="EMBL" id="EDV36603.2"/>
    </source>
</evidence>
<keyword evidence="6" id="KW-0675">Receptor</keyword>
<feature type="transmembrane region" description="Helical" evidence="8">
    <location>
        <begin position="1521"/>
        <end position="1541"/>
    </location>
</feature>
<feature type="transmembrane region" description="Helical" evidence="8">
    <location>
        <begin position="542"/>
        <end position="561"/>
    </location>
</feature>
<feature type="transmembrane region" description="Helical" evidence="8">
    <location>
        <begin position="1327"/>
        <end position="1346"/>
    </location>
</feature>
<evidence type="ECO:0008006" key="11">
    <source>
        <dbReference type="Google" id="ProtNLM"/>
    </source>
</evidence>
<dbReference type="EMBL" id="CH902619">
    <property type="protein sequence ID" value="EDV36603.2"/>
    <property type="molecule type" value="Genomic_DNA"/>
</dbReference>
<dbReference type="Proteomes" id="UP000007801">
    <property type="component" value="Unassembled WGS sequence"/>
</dbReference>
<organism evidence="9 10">
    <name type="scientific">Drosophila ananassae</name>
    <name type="common">Fruit fly</name>
    <dbReference type="NCBI Taxonomy" id="7217"/>
    <lineage>
        <taxon>Eukaryota</taxon>
        <taxon>Metazoa</taxon>
        <taxon>Ecdysozoa</taxon>
        <taxon>Arthropoda</taxon>
        <taxon>Hexapoda</taxon>
        <taxon>Insecta</taxon>
        <taxon>Pterygota</taxon>
        <taxon>Neoptera</taxon>
        <taxon>Endopterygota</taxon>
        <taxon>Diptera</taxon>
        <taxon>Brachycera</taxon>
        <taxon>Muscomorpha</taxon>
        <taxon>Ephydroidea</taxon>
        <taxon>Drosophilidae</taxon>
        <taxon>Drosophila</taxon>
        <taxon>Sophophora</taxon>
    </lineage>
</organism>
<keyword evidence="10" id="KW-1185">Reference proteome</keyword>
<feature type="transmembrane region" description="Helical" evidence="8">
    <location>
        <begin position="277"/>
        <end position="304"/>
    </location>
</feature>